<dbReference type="CDD" id="cd01335">
    <property type="entry name" value="Radical_SAM"/>
    <property type="match status" value="1"/>
</dbReference>
<accession>A0A7W0HK85</accession>
<dbReference type="InterPro" id="IPR034530">
    <property type="entry name" value="HpnP-like"/>
</dbReference>
<dbReference type="InterPro" id="IPR006158">
    <property type="entry name" value="Cobalamin-bd"/>
</dbReference>
<dbReference type="InterPro" id="IPR007197">
    <property type="entry name" value="rSAM"/>
</dbReference>
<dbReference type="Gene3D" id="3.40.50.280">
    <property type="entry name" value="Cobalamin-binding domain"/>
    <property type="match status" value="1"/>
</dbReference>
<dbReference type="InterPro" id="IPR051198">
    <property type="entry name" value="BchE-like"/>
</dbReference>
<evidence type="ECO:0000256" key="5">
    <source>
        <dbReference type="ARBA" id="ARBA00023014"/>
    </source>
</evidence>
<dbReference type="Pfam" id="PF02310">
    <property type="entry name" value="B12-binding"/>
    <property type="match status" value="1"/>
</dbReference>
<dbReference type="SMART" id="SM00729">
    <property type="entry name" value="Elp3"/>
    <property type="match status" value="1"/>
</dbReference>
<dbReference type="GO" id="GO:0046872">
    <property type="term" value="F:metal ion binding"/>
    <property type="evidence" value="ECO:0007669"/>
    <property type="project" value="UniProtKB-KW"/>
</dbReference>
<evidence type="ECO:0000256" key="4">
    <source>
        <dbReference type="ARBA" id="ARBA00023004"/>
    </source>
</evidence>
<dbReference type="PANTHER" id="PTHR43409:SF3">
    <property type="entry name" value="HYPOTHETICAL METHYLTRANSFERASE"/>
    <property type="match status" value="1"/>
</dbReference>
<dbReference type="EMBL" id="JACDUS010000003">
    <property type="protein sequence ID" value="MBA2880970.1"/>
    <property type="molecule type" value="Genomic_DNA"/>
</dbReference>
<feature type="domain" description="Radical SAM core" evidence="6">
    <location>
        <begin position="164"/>
        <end position="396"/>
    </location>
</feature>
<dbReference type="PROSITE" id="PS51918">
    <property type="entry name" value="RADICAL_SAM"/>
    <property type="match status" value="1"/>
</dbReference>
<dbReference type="GO" id="GO:0031419">
    <property type="term" value="F:cobalamin binding"/>
    <property type="evidence" value="ECO:0007669"/>
    <property type="project" value="InterPro"/>
</dbReference>
<dbReference type="SFLD" id="SFLDG01123">
    <property type="entry name" value="methyltransferase_(Class_B)"/>
    <property type="match status" value="1"/>
</dbReference>
<evidence type="ECO:0000256" key="3">
    <source>
        <dbReference type="ARBA" id="ARBA00022723"/>
    </source>
</evidence>
<dbReference type="GO" id="GO:0051536">
    <property type="term" value="F:iron-sulfur cluster binding"/>
    <property type="evidence" value="ECO:0007669"/>
    <property type="project" value="UniProtKB-KW"/>
</dbReference>
<dbReference type="InterPro" id="IPR034466">
    <property type="entry name" value="Methyltransferase_Class_B"/>
</dbReference>
<evidence type="ECO:0000259" key="6">
    <source>
        <dbReference type="PROSITE" id="PS51918"/>
    </source>
</evidence>
<dbReference type="SFLD" id="SFLDG01082">
    <property type="entry name" value="B12-binding_domain_containing"/>
    <property type="match status" value="1"/>
</dbReference>
<keyword evidence="3" id="KW-0479">Metal-binding</keyword>
<dbReference type="Proteomes" id="UP000525298">
    <property type="component" value="Unassembled WGS sequence"/>
</dbReference>
<proteinExistence type="predicted"/>
<dbReference type="AlphaFoldDB" id="A0A7W0HK85"/>
<name>A0A7W0HK85_9BACT</name>
<evidence type="ECO:0000313" key="7">
    <source>
        <dbReference type="EMBL" id="MBA2880970.1"/>
    </source>
</evidence>
<dbReference type="InterPro" id="IPR025274">
    <property type="entry name" value="DUF4070"/>
</dbReference>
<dbReference type="InterPro" id="IPR006638">
    <property type="entry name" value="Elp3/MiaA/NifB-like_rSAM"/>
</dbReference>
<organism evidence="7 8">
    <name type="scientific">Desulfosalsimonas propionicica</name>
    <dbReference type="NCBI Taxonomy" id="332175"/>
    <lineage>
        <taxon>Bacteria</taxon>
        <taxon>Pseudomonadati</taxon>
        <taxon>Thermodesulfobacteriota</taxon>
        <taxon>Desulfobacteria</taxon>
        <taxon>Desulfobacterales</taxon>
        <taxon>Desulfosalsimonadaceae</taxon>
        <taxon>Desulfosalsimonas</taxon>
    </lineage>
</organism>
<comment type="caution">
    <text evidence="7">The sequence shown here is derived from an EMBL/GenBank/DDBJ whole genome shotgun (WGS) entry which is preliminary data.</text>
</comment>
<dbReference type="RefSeq" id="WP_181550642.1">
    <property type="nucleotide sequence ID" value="NZ_JACDUS010000003.1"/>
</dbReference>
<dbReference type="GO" id="GO:0003824">
    <property type="term" value="F:catalytic activity"/>
    <property type="evidence" value="ECO:0007669"/>
    <property type="project" value="InterPro"/>
</dbReference>
<reference evidence="7 8" key="1">
    <citation type="submission" date="2020-07" db="EMBL/GenBank/DDBJ databases">
        <title>Genomic Encyclopedia of Type Strains, Phase IV (KMG-IV): sequencing the most valuable type-strain genomes for metagenomic binning, comparative biology and taxonomic classification.</title>
        <authorList>
            <person name="Goeker M."/>
        </authorList>
    </citation>
    <scope>NUCLEOTIDE SEQUENCE [LARGE SCALE GENOMIC DNA]</scope>
    <source>
        <strain evidence="7 8">DSM 17721</strain>
    </source>
</reference>
<sequence>MATHQNILLVYPEVPSNTYWSYKHALGFIKKKSAMPPLGLLTIAALFPADRELKLVDLNVGPLDDNLLQWADAVFVSAMIVQKQSMEQVVARCNQIGKTVVIGGPYATNSWQEISGADHILRGEVDETLCDFLAELDSGTAAAVYDMPPHPDISRLPAPRFDLLDIGAYGSMSIQYSRGCPFHCEFCDIWTVYGNKPRLKDAQSLTAELDALYSMGWEGAVFLVDDNFIGNKRRVKKELLPALIQWQQDRDYPFHFYTEASINLADDPDLMTGMREAGFNSVFIGIETPDPQSLAETGKTQNLKSDMEAAVRTIQQNGLEVLAGFILGFDNDTPAIFDQQIRFIQENAIPQAMIGLLNALPGTRLYQRLEAEGRILSQSAGNNTHSMQANFKTVMDPQTLRQGYRKILKHLYGFRLKNYFARCSHLLDRIEQRQYYQRKVRAADLKIFFRSLCRQPFTAYGFHYIKFLVRNAFKNRDLFAEAVTYSIYGHHYHTITRQTLKKEKIADVLDKKYRKFTKKVNHCSTAVQNSSEDQLNALKKLWNTRMRYLKQMQHKINKLNTDYQDELRRRYLELSAQMRDMLASLEIRTLSSPDPGDRRR</sequence>
<dbReference type="Gene3D" id="3.80.30.20">
    <property type="entry name" value="tm_1862 like domain"/>
    <property type="match status" value="1"/>
</dbReference>
<keyword evidence="5" id="KW-0411">Iron-sulfur</keyword>
<dbReference type="InterPro" id="IPR058240">
    <property type="entry name" value="rSAM_sf"/>
</dbReference>
<dbReference type="Pfam" id="PF04055">
    <property type="entry name" value="Radical_SAM"/>
    <property type="match status" value="1"/>
</dbReference>
<dbReference type="SUPFAM" id="SSF102114">
    <property type="entry name" value="Radical SAM enzymes"/>
    <property type="match status" value="1"/>
</dbReference>
<evidence type="ECO:0000256" key="1">
    <source>
        <dbReference type="ARBA" id="ARBA00001966"/>
    </source>
</evidence>
<dbReference type="SFLD" id="SFLDF00303">
    <property type="entry name" value="hopanoid_C2-methyltransferase"/>
    <property type="match status" value="1"/>
</dbReference>
<dbReference type="GO" id="GO:0005829">
    <property type="term" value="C:cytosol"/>
    <property type="evidence" value="ECO:0007669"/>
    <property type="project" value="TreeGrafter"/>
</dbReference>
<keyword evidence="2" id="KW-0949">S-adenosyl-L-methionine</keyword>
<keyword evidence="8" id="KW-1185">Reference proteome</keyword>
<dbReference type="Pfam" id="PF13282">
    <property type="entry name" value="DUF4070"/>
    <property type="match status" value="1"/>
</dbReference>
<evidence type="ECO:0000256" key="2">
    <source>
        <dbReference type="ARBA" id="ARBA00022691"/>
    </source>
</evidence>
<gene>
    <name evidence="7" type="ORF">HNR65_001296</name>
</gene>
<keyword evidence="4" id="KW-0408">Iron</keyword>
<dbReference type="InterPro" id="IPR023404">
    <property type="entry name" value="rSAM_horseshoe"/>
</dbReference>
<protein>
    <submittedName>
        <fullName evidence="7">Radical SAM superfamily enzyme YgiQ (UPF0313 family)</fullName>
    </submittedName>
</protein>
<dbReference type="PANTHER" id="PTHR43409">
    <property type="entry name" value="ANAEROBIC MAGNESIUM-PROTOPORPHYRIN IX MONOMETHYL ESTER CYCLASE-RELATED"/>
    <property type="match status" value="1"/>
</dbReference>
<dbReference type="SFLD" id="SFLDS00029">
    <property type="entry name" value="Radical_SAM"/>
    <property type="match status" value="1"/>
</dbReference>
<evidence type="ECO:0000313" key="8">
    <source>
        <dbReference type="Proteomes" id="UP000525298"/>
    </source>
</evidence>
<comment type="cofactor">
    <cofactor evidence="1">
        <name>[4Fe-4S] cluster</name>
        <dbReference type="ChEBI" id="CHEBI:49883"/>
    </cofactor>
</comment>